<dbReference type="GO" id="GO:0005634">
    <property type="term" value="C:nucleus"/>
    <property type="evidence" value="ECO:0007669"/>
    <property type="project" value="UniProtKB-SubCell"/>
</dbReference>
<feature type="compositionally biased region" description="Basic and acidic residues" evidence="10">
    <location>
        <begin position="127"/>
        <end position="151"/>
    </location>
</feature>
<evidence type="ECO:0000313" key="12">
    <source>
        <dbReference type="EMBL" id="JAU39207.1"/>
    </source>
</evidence>
<keyword evidence="8" id="KW-0238">DNA-binding</keyword>
<gene>
    <name evidence="12" type="ORF">LC_TR1229_c0_g1_i1_g.3541</name>
</gene>
<sequence>MEKQGREESRNIRPPLIPQTPMKPIAPICPYTAEEESNWNQADEWSLVGNRDMTNLDHLSFGDLLALANTASSYFRSLETCWPNNDGTETRKGNEAVESLSSVSKNNVAEHIKTPEKPKRKKHRPKVVKEAKPKTETKPRKPSVKDQESKTPRRKYLRKKQQVNKGQESTPVEESPAAEASTHAKKLCRRALDFEDESSKPENGENKSNVSETKHADDKESKQSDSVNQESDDCYIIPAPSTPKRKLSQRKRKGKEQNGGNEEGDDIFTAQASKRRQAPKEPTHYEHCDNRNPHWLDFTTLMRSDTICSTSFDAQEDVSAFDSSILTFQETNVLSDKRDTPRKKKTIGHARYRNLSAINKEMEASVQLQAGRCSRPHNNNNALVETLVVTSSKKKRAAKSAKSQTKQITSPSPDELWNQVYSVEAISRQLRVLDINRENSGTALVPYYPGNQIILFTSGAGAIVPATPVKKRRPRAKVDIDNETDRVWKLLMDNIDSEGVDGSAEQKAKWWEEERNVFRGRANTFISRMHLVQGDRRFTPWKGSVVDSVVGVFLTQNVSDHLSSSAFMSLVAEYPAPSVPSRNPDVGTSSIQITYLDSEESISKPPVTLNITQPDEEKEYVNISDETSRGISDIISSEVDNTNQTCIVQDLFPTEDSALTFQNSLVSDAPQNTERGGSSSEINSKGEHYGSYVKLQQALGSTQVEGKGRDVVTVDTVSAVEESNLKNQYQEVGVSSNPGSLQVSPKASPGDCSSEVQDFVALKRQTRSCDDSNEPCCCSGDVLSCQKPESSSSVPSTKRKEVLVTETLIPCLNESTSFRDVQEGAGKPPPPGPDSRQHRGSSGKEQDPKDDSTSKAKGKNVVKEKTEEFDWDSLRREAQAREGKREKTERTMDSVDWEAIRRAHVSEVAETIKSRGMNHKLAERIQAFLNRLVTDHGSIDLEWLRDVPPDKAKEYLMSFRGLGLKSVECVRLLTLHHLAFPVDTNVGRIAVRLGWVPLQPLPESLQLHLLEMYPVLESIQKYLWPRLCKLDQKTLYELHYQMITFGKVFCTKSKPNCNACPMRAECRHFASAFASARLTLPGTEKGNGTPDKDPLPLHLPEPLQREQGSEVVKHSESANRATCCEPIIEEPASPEPECAQVSMADIEDAFYEDPEEIPTIQLNMDEFTSNLKKIMEHNKELQDGNMSNALVALTAEAASIPMPKLKNISQLRTEHQVYELPDSHPLLAGLERREHDDPCSYLLAIWTPGETVDSIQPAVSKCMSQGNGMLCNEETCFSCNTVKEARSQTVRGTILIPCRTAMRGSFPLNGTYFQVNEVFADHASSLTPIDVPRQWVWDLHRRTVYFGTSIPTIFKGLPTETIQQCFWRGYVCVRGFDRKTRGPKPLIARLHFPASKMKSQANQPNHGAA</sequence>
<evidence type="ECO:0000256" key="4">
    <source>
        <dbReference type="ARBA" id="ARBA00022485"/>
    </source>
</evidence>
<dbReference type="PANTHER" id="PTHR46213">
    <property type="entry name" value="TRANSCRIPTIONAL ACTIVATOR DEMETER"/>
    <property type="match status" value="1"/>
</dbReference>
<feature type="compositionally biased region" description="Polar residues" evidence="10">
    <location>
        <begin position="666"/>
        <end position="683"/>
    </location>
</feature>
<dbReference type="EMBL" id="GEVK01013625">
    <property type="protein sequence ID" value="JAU39207.1"/>
    <property type="molecule type" value="Transcribed_RNA"/>
</dbReference>
<dbReference type="InterPro" id="IPR023170">
    <property type="entry name" value="HhH_base_excis_C"/>
</dbReference>
<feature type="compositionally biased region" description="Basic residues" evidence="10">
    <location>
        <begin position="243"/>
        <end position="254"/>
    </location>
</feature>
<feature type="compositionally biased region" description="Basic and acidic residues" evidence="10">
    <location>
        <begin position="190"/>
        <end position="205"/>
    </location>
</feature>
<comment type="similarity">
    <text evidence="3">Belongs to the DNA glycosylase family. DEMETER subfamily.</text>
</comment>
<keyword evidence="6" id="KW-0408">Iron</keyword>
<dbReference type="Pfam" id="PF15629">
    <property type="entry name" value="Perm-CXXC"/>
    <property type="match status" value="1"/>
</dbReference>
<evidence type="ECO:0000256" key="2">
    <source>
        <dbReference type="ARBA" id="ARBA00004123"/>
    </source>
</evidence>
<keyword evidence="4" id="KW-0004">4Fe-4S</keyword>
<feature type="region of interest" description="Disordered" evidence="10">
    <location>
        <begin position="666"/>
        <end position="685"/>
    </location>
</feature>
<dbReference type="SMART" id="SM00478">
    <property type="entry name" value="ENDO3c"/>
    <property type="match status" value="1"/>
</dbReference>
<evidence type="ECO:0000259" key="11">
    <source>
        <dbReference type="SMART" id="SM00478"/>
    </source>
</evidence>
<dbReference type="CDD" id="cd00056">
    <property type="entry name" value="ENDO3c"/>
    <property type="match status" value="1"/>
</dbReference>
<dbReference type="InterPro" id="IPR044811">
    <property type="entry name" value="DME/ROS1"/>
</dbReference>
<evidence type="ECO:0000256" key="9">
    <source>
        <dbReference type="ARBA" id="ARBA00023242"/>
    </source>
</evidence>
<proteinExistence type="inferred from homology"/>
<evidence type="ECO:0000256" key="3">
    <source>
        <dbReference type="ARBA" id="ARBA00005646"/>
    </source>
</evidence>
<dbReference type="FunFam" id="1.10.1670.10:FF:000004">
    <property type="entry name" value="DNA glycosylase/AP lyase ROS1"/>
    <property type="match status" value="1"/>
</dbReference>
<feature type="compositionally biased region" description="Basic residues" evidence="10">
    <location>
        <begin position="152"/>
        <end position="162"/>
    </location>
</feature>
<dbReference type="GO" id="GO:0035514">
    <property type="term" value="F:DNA demethylase activity"/>
    <property type="evidence" value="ECO:0007669"/>
    <property type="project" value="InterPro"/>
</dbReference>
<dbReference type="GO" id="GO:0006284">
    <property type="term" value="P:base-excision repair"/>
    <property type="evidence" value="ECO:0007669"/>
    <property type="project" value="InterPro"/>
</dbReference>
<dbReference type="GO" id="GO:0051539">
    <property type="term" value="F:4 iron, 4 sulfur cluster binding"/>
    <property type="evidence" value="ECO:0007669"/>
    <property type="project" value="UniProtKB-KW"/>
</dbReference>
<dbReference type="InterPro" id="IPR028925">
    <property type="entry name" value="RRM_DME"/>
</dbReference>
<comment type="subcellular location">
    <subcellularLocation>
        <location evidence="2">Nucleus</location>
    </subcellularLocation>
</comment>
<reference evidence="12" key="1">
    <citation type="submission" date="2016-07" db="EMBL/GenBank/DDBJ databases">
        <title>De novo transcriptome assembly of four accessions of the metal hyperaccumulator plant Noccaea caerulescens.</title>
        <authorList>
            <person name="Blande D."/>
            <person name="Halimaa P."/>
            <person name="Tervahauta A.I."/>
            <person name="Aarts M.G."/>
            <person name="Karenlampi S.O."/>
        </authorList>
    </citation>
    <scope>NUCLEOTIDE SEQUENCE</scope>
</reference>
<feature type="region of interest" description="Disordered" evidence="10">
    <location>
        <begin position="83"/>
        <end position="285"/>
    </location>
</feature>
<dbReference type="InterPro" id="IPR003265">
    <property type="entry name" value="HhH-GPD_domain"/>
</dbReference>
<feature type="region of interest" description="Disordered" evidence="10">
    <location>
        <begin position="731"/>
        <end position="750"/>
    </location>
</feature>
<name>A0A1J3F602_NOCCA</name>
<dbReference type="Pfam" id="PF15628">
    <property type="entry name" value="RRM_DME"/>
    <property type="match status" value="1"/>
</dbReference>
<feature type="compositionally biased region" description="Polar residues" evidence="10">
    <location>
        <begin position="163"/>
        <end position="172"/>
    </location>
</feature>
<feature type="compositionally biased region" description="Polar residues" evidence="10">
    <location>
        <begin position="731"/>
        <end position="745"/>
    </location>
</feature>
<comment type="cofactor">
    <cofactor evidence="1">
        <name>[4Fe-4S] cluster</name>
        <dbReference type="ChEBI" id="CHEBI:49883"/>
    </cofactor>
</comment>
<evidence type="ECO:0000256" key="8">
    <source>
        <dbReference type="ARBA" id="ARBA00023125"/>
    </source>
</evidence>
<dbReference type="InterPro" id="IPR011257">
    <property type="entry name" value="DNA_glycosylase"/>
</dbReference>
<feature type="compositionally biased region" description="Basic and acidic residues" evidence="10">
    <location>
        <begin position="212"/>
        <end position="223"/>
    </location>
</feature>
<dbReference type="PANTHER" id="PTHR46213:SF13">
    <property type="entry name" value="DEMETER-LIKE PROTEIN 2-RELATED"/>
    <property type="match status" value="1"/>
</dbReference>
<evidence type="ECO:0000256" key="10">
    <source>
        <dbReference type="SAM" id="MobiDB-lite"/>
    </source>
</evidence>
<accession>A0A1J3F602</accession>
<evidence type="ECO:0000256" key="6">
    <source>
        <dbReference type="ARBA" id="ARBA00023004"/>
    </source>
</evidence>
<keyword evidence="7" id="KW-0411">Iron-sulfur</keyword>
<dbReference type="SMART" id="SM00525">
    <property type="entry name" value="FES"/>
    <property type="match status" value="1"/>
</dbReference>
<dbReference type="Gene3D" id="1.10.340.30">
    <property type="entry name" value="Hypothetical protein, domain 2"/>
    <property type="match status" value="1"/>
</dbReference>
<dbReference type="InterPro" id="IPR028924">
    <property type="entry name" value="Perm-CXXC"/>
</dbReference>
<feature type="compositionally biased region" description="Basic and acidic residues" evidence="10">
    <location>
        <begin position="1"/>
        <end position="11"/>
    </location>
</feature>
<dbReference type="Gene3D" id="1.10.1670.10">
    <property type="entry name" value="Helix-hairpin-Helix base-excision DNA repair enzymes (C-terminal)"/>
    <property type="match status" value="1"/>
</dbReference>
<dbReference type="InterPro" id="IPR003651">
    <property type="entry name" value="Endonuclease3_FeS-loop_motif"/>
</dbReference>
<dbReference type="GO" id="GO:0019104">
    <property type="term" value="F:DNA N-glycosylase activity"/>
    <property type="evidence" value="ECO:0007669"/>
    <property type="project" value="InterPro"/>
</dbReference>
<feature type="region of interest" description="Disordered" evidence="10">
    <location>
        <begin position="814"/>
        <end position="869"/>
    </location>
</feature>
<feature type="region of interest" description="Disordered" evidence="10">
    <location>
        <begin position="1"/>
        <end position="26"/>
    </location>
</feature>
<dbReference type="SUPFAM" id="SSF48150">
    <property type="entry name" value="DNA-glycosylase"/>
    <property type="match status" value="1"/>
</dbReference>
<evidence type="ECO:0000256" key="5">
    <source>
        <dbReference type="ARBA" id="ARBA00022723"/>
    </source>
</evidence>
<dbReference type="GO" id="GO:0003677">
    <property type="term" value="F:DNA binding"/>
    <property type="evidence" value="ECO:0007669"/>
    <property type="project" value="UniProtKB-KW"/>
</dbReference>
<organism evidence="12">
    <name type="scientific">Noccaea caerulescens</name>
    <name type="common">Alpine penny-cress</name>
    <name type="synonym">Thlaspi caerulescens</name>
    <dbReference type="NCBI Taxonomy" id="107243"/>
    <lineage>
        <taxon>Eukaryota</taxon>
        <taxon>Viridiplantae</taxon>
        <taxon>Streptophyta</taxon>
        <taxon>Embryophyta</taxon>
        <taxon>Tracheophyta</taxon>
        <taxon>Spermatophyta</taxon>
        <taxon>Magnoliopsida</taxon>
        <taxon>eudicotyledons</taxon>
        <taxon>Gunneridae</taxon>
        <taxon>Pentapetalae</taxon>
        <taxon>rosids</taxon>
        <taxon>malvids</taxon>
        <taxon>Brassicales</taxon>
        <taxon>Brassicaceae</taxon>
        <taxon>Coluteocarpeae</taxon>
        <taxon>Noccaea</taxon>
    </lineage>
</organism>
<evidence type="ECO:0000256" key="1">
    <source>
        <dbReference type="ARBA" id="ARBA00001966"/>
    </source>
</evidence>
<dbReference type="GO" id="GO:0141166">
    <property type="term" value="P:chromosomal 5-methylcytosine DNA demethylation pathway"/>
    <property type="evidence" value="ECO:0007669"/>
    <property type="project" value="InterPro"/>
</dbReference>
<dbReference type="GO" id="GO:0046872">
    <property type="term" value="F:metal ion binding"/>
    <property type="evidence" value="ECO:0007669"/>
    <property type="project" value="UniProtKB-KW"/>
</dbReference>
<feature type="domain" description="HhH-GPD" evidence="11">
    <location>
        <begin position="878"/>
        <end position="1048"/>
    </location>
</feature>
<dbReference type="GO" id="GO:0003906">
    <property type="term" value="F:DNA-(apurinic or apyrimidinic site) endonuclease activity"/>
    <property type="evidence" value="ECO:0007669"/>
    <property type="project" value="UniProtKB-ARBA"/>
</dbReference>
<keyword evidence="9" id="KW-0539">Nucleus</keyword>
<feature type="compositionally biased region" description="Basic and acidic residues" evidence="10">
    <location>
        <begin position="108"/>
        <end position="117"/>
    </location>
</feature>
<evidence type="ECO:0000256" key="7">
    <source>
        <dbReference type="ARBA" id="ARBA00023014"/>
    </source>
</evidence>
<keyword evidence="5" id="KW-0479">Metal-binding</keyword>
<protein>
    <submittedName>
        <fullName evidence="12">Protein ROS1</fullName>
    </submittedName>
</protein>
<feature type="compositionally biased region" description="Basic and acidic residues" evidence="10">
    <location>
        <begin position="842"/>
        <end position="854"/>
    </location>
</feature>